<accession>A0AAT9H6K2</accession>
<keyword evidence="1" id="KW-0812">Transmembrane</keyword>
<evidence type="ECO:0000256" key="1">
    <source>
        <dbReference type="SAM" id="Phobius"/>
    </source>
</evidence>
<organism evidence="2">
    <name type="scientific">Flavobacterium sp. CFS9</name>
    <dbReference type="NCBI Taxonomy" id="3143118"/>
    <lineage>
        <taxon>Bacteria</taxon>
        <taxon>Pseudomonadati</taxon>
        <taxon>Bacteroidota</taxon>
        <taxon>Flavobacteriia</taxon>
        <taxon>Flavobacteriales</taxon>
        <taxon>Flavobacteriaceae</taxon>
        <taxon>Flavobacterium</taxon>
    </lineage>
</organism>
<evidence type="ECO:0000313" key="2">
    <source>
        <dbReference type="EMBL" id="BFM45330.1"/>
    </source>
</evidence>
<keyword evidence="1" id="KW-0472">Membrane</keyword>
<sequence>MTKKITIIVLLIFMPFAMLFVINKVSIMYYKIRYDTTYKNYQEGIVAKNYVVFPVSKVIPQDLVSENINFDTINYKFILPLKHQYYDEQKGEAIISNCTYVFDKSGVLVSKTESAEEKEQQKEFEHCIKLEENLLYDNKMADVLYFSKERYCYSWNPFRGYGSPTGTGRNMTWEGTAYIDLKMKTEILKLKIEEVFAQNFFSNTYGKWDYELNTSVYQLPVEFQKIADVAFFVRHKSYGPNELYVIKAR</sequence>
<gene>
    <name evidence="2" type="ORF">CFS9_39710</name>
</gene>
<feature type="transmembrane region" description="Helical" evidence="1">
    <location>
        <begin position="7"/>
        <end position="30"/>
    </location>
</feature>
<dbReference type="EMBL" id="AP031573">
    <property type="protein sequence ID" value="BFM45330.1"/>
    <property type="molecule type" value="Genomic_DNA"/>
</dbReference>
<dbReference type="RefSeq" id="WP_369616328.1">
    <property type="nucleotide sequence ID" value="NZ_AP031573.1"/>
</dbReference>
<dbReference type="AlphaFoldDB" id="A0AAT9H6K2"/>
<reference evidence="2" key="1">
    <citation type="submission" date="2024-05" db="EMBL/GenBank/DDBJ databases">
        <title>Whole-Genome Sequence of CFS9, a Potential Fish Probiotic Isolated from the Body Surface of Silurus asotus.</title>
        <authorList>
            <person name="Kojima M."/>
            <person name="Tobioka K."/>
            <person name="Yokota K."/>
            <person name="Nakatani H."/>
            <person name="Hori K."/>
            <person name="Tamaru Y."/>
            <person name="Okazaki F."/>
        </authorList>
    </citation>
    <scope>NUCLEOTIDE SEQUENCE</scope>
    <source>
        <strain evidence="2">CFS9</strain>
    </source>
</reference>
<proteinExistence type="predicted"/>
<protein>
    <submittedName>
        <fullName evidence="2">Uncharacterized protein</fullName>
    </submittedName>
</protein>
<name>A0AAT9H6K2_9FLAO</name>
<keyword evidence="1" id="KW-1133">Transmembrane helix</keyword>